<protein>
    <submittedName>
        <fullName evidence="2">Uncharacterized protein</fullName>
    </submittedName>
</protein>
<organism evidence="2 3">
    <name type="scientific">Nostoc flagelliforme CCNUN1</name>
    <dbReference type="NCBI Taxonomy" id="2038116"/>
    <lineage>
        <taxon>Bacteria</taxon>
        <taxon>Bacillati</taxon>
        <taxon>Cyanobacteriota</taxon>
        <taxon>Cyanophyceae</taxon>
        <taxon>Nostocales</taxon>
        <taxon>Nostocaceae</taxon>
        <taxon>Nostoc</taxon>
    </lineage>
</organism>
<name>A0A2K8SVN3_9NOSO</name>
<evidence type="ECO:0000313" key="2">
    <source>
        <dbReference type="EMBL" id="AUB39521.1"/>
    </source>
</evidence>
<dbReference type="AlphaFoldDB" id="A0A2K8SVN3"/>
<accession>A0A2K8SVN3</accession>
<proteinExistence type="predicted"/>
<dbReference type="Proteomes" id="UP000232003">
    <property type="component" value="Chromosome"/>
</dbReference>
<keyword evidence="3" id="KW-1185">Reference proteome</keyword>
<dbReference type="OrthoDB" id="518043at2"/>
<dbReference type="KEGG" id="nfl:COO91_05515"/>
<feature type="region of interest" description="Disordered" evidence="1">
    <location>
        <begin position="55"/>
        <end position="75"/>
    </location>
</feature>
<sequence>MQAEVKSLETRLKHSRKEKKELEQQLADVERENNILKDGTVLNRRLEQIRELERENQQLRQQPQTAGVSVQPDYEATRDRTLNKLKVGKQSTAGKAIDAFIKELKHGL</sequence>
<reference evidence="2 3" key="1">
    <citation type="submission" date="2017-11" db="EMBL/GenBank/DDBJ databases">
        <title>Complete genome of a free-living desiccation-tolerant cyanobacterium and its photosynthetic adaptation to extreme terrestrial habitat.</title>
        <authorList>
            <person name="Shang J."/>
        </authorList>
    </citation>
    <scope>NUCLEOTIDE SEQUENCE [LARGE SCALE GENOMIC DNA]</scope>
    <source>
        <strain evidence="2 3">CCNUN1</strain>
    </source>
</reference>
<evidence type="ECO:0000313" key="3">
    <source>
        <dbReference type="Proteomes" id="UP000232003"/>
    </source>
</evidence>
<evidence type="ECO:0000256" key="1">
    <source>
        <dbReference type="SAM" id="MobiDB-lite"/>
    </source>
</evidence>
<gene>
    <name evidence="2" type="ORF">COO91_05515</name>
</gene>
<dbReference type="EMBL" id="CP024785">
    <property type="protein sequence ID" value="AUB39521.1"/>
    <property type="molecule type" value="Genomic_DNA"/>
</dbReference>
<dbReference type="RefSeq" id="WP_100900505.1">
    <property type="nucleotide sequence ID" value="NZ_CAWNNC010000001.1"/>
</dbReference>